<dbReference type="AlphaFoldDB" id="A0A4Y5Z7K2"/>
<evidence type="ECO:0000259" key="1">
    <source>
        <dbReference type="Pfam" id="PF00425"/>
    </source>
</evidence>
<name>A0A4Y5Z7K2_9GAMM</name>
<protein>
    <submittedName>
        <fullName evidence="2">Aminodeoxychorismate synthase component I</fullName>
    </submittedName>
</protein>
<gene>
    <name evidence="2" type="ORF">FIV34_13490</name>
</gene>
<dbReference type="Pfam" id="PF00425">
    <property type="entry name" value="Chorismate_bind"/>
    <property type="match status" value="1"/>
</dbReference>
<dbReference type="NCBIfam" id="NF006563">
    <property type="entry name" value="PRK09070.1"/>
    <property type="match status" value="1"/>
</dbReference>
<dbReference type="GO" id="GO:0000162">
    <property type="term" value="P:L-tryptophan biosynthetic process"/>
    <property type="evidence" value="ECO:0007669"/>
    <property type="project" value="TreeGrafter"/>
</dbReference>
<dbReference type="PRINTS" id="PR00095">
    <property type="entry name" value="ANTSNTHASEI"/>
</dbReference>
<sequence length="448" mass="48280">MAFTTRTLAGRRDLLAPAALYPDRYPALLASAVTGTAQSRFDILFAGGDASLTLDAHGVLRDKKGAVVDSTFLDAFDLAWSAHRRARVDDGLPFHGGWVVYLGYEVAGQVEPSLHLPVARGIAPVAFALRSPAAAIVDHVEGRTILVAEEGAGHWLDTLAADLDSVLPELALAAPERVDEDEPQRFLDGVVRIHEHLRAGDTFQVNLSRRWCAHFTDAPRPAALMQALRRANPAPFAGLLQGDGWAVVSSSPERLVESRDGVLQTRPIAGTRPRLPGDDDAARILELTTHPKERAEHVMLIDLERNDLGRVCVPGSVKVDELMVVESYAHVHHIVSNVRGRAREGVTPGEVIAATFPGGTITGCPKVRCMQIIGDIEQEPRGAYTGALGYVDDSGDMDLNILIRTLMAEGREVSLRAGAGIVTDSVPEKELEETRAKARGLLRIFGAA</sequence>
<evidence type="ECO:0000313" key="3">
    <source>
        <dbReference type="Proteomes" id="UP000316093"/>
    </source>
</evidence>
<dbReference type="PANTHER" id="PTHR11236">
    <property type="entry name" value="AMINOBENZOATE/ANTHRANILATE SYNTHASE"/>
    <property type="match status" value="1"/>
</dbReference>
<dbReference type="Gene3D" id="3.60.120.10">
    <property type="entry name" value="Anthranilate synthase"/>
    <property type="match status" value="1"/>
</dbReference>
<evidence type="ECO:0000313" key="2">
    <source>
        <dbReference type="EMBL" id="QDE40158.1"/>
    </source>
</evidence>
<feature type="domain" description="Chorismate-utilising enzyme C-terminal" evidence="1">
    <location>
        <begin position="184"/>
        <end position="437"/>
    </location>
</feature>
<dbReference type="KEGG" id="lpy:FIV34_13490"/>
<organism evidence="2 3">
    <name type="scientific">Luteibacter pinisoli</name>
    <dbReference type="NCBI Taxonomy" id="2589080"/>
    <lineage>
        <taxon>Bacteria</taxon>
        <taxon>Pseudomonadati</taxon>
        <taxon>Pseudomonadota</taxon>
        <taxon>Gammaproteobacteria</taxon>
        <taxon>Lysobacterales</taxon>
        <taxon>Rhodanobacteraceae</taxon>
        <taxon>Luteibacter</taxon>
    </lineage>
</organism>
<dbReference type="InterPro" id="IPR005801">
    <property type="entry name" value="ADC_synthase"/>
</dbReference>
<dbReference type="SUPFAM" id="SSF56322">
    <property type="entry name" value="ADC synthase"/>
    <property type="match status" value="1"/>
</dbReference>
<dbReference type="RefSeq" id="WP_139983606.1">
    <property type="nucleotide sequence ID" value="NZ_CP041046.1"/>
</dbReference>
<dbReference type="InterPro" id="IPR019999">
    <property type="entry name" value="Anth_synth_I-like"/>
</dbReference>
<keyword evidence="3" id="KW-1185">Reference proteome</keyword>
<proteinExistence type="predicted"/>
<dbReference type="InterPro" id="IPR015890">
    <property type="entry name" value="Chorismate_C"/>
</dbReference>
<dbReference type="PANTHER" id="PTHR11236:SF9">
    <property type="entry name" value="ANTHRANILATE SYNTHASE COMPONENT 1"/>
    <property type="match status" value="1"/>
</dbReference>
<dbReference type="Proteomes" id="UP000316093">
    <property type="component" value="Chromosome"/>
</dbReference>
<accession>A0A4Y5Z7K2</accession>
<dbReference type="EMBL" id="CP041046">
    <property type="protein sequence ID" value="QDE40158.1"/>
    <property type="molecule type" value="Genomic_DNA"/>
</dbReference>
<reference evidence="2 3" key="1">
    <citation type="submission" date="2019-06" db="EMBL/GenBank/DDBJ databases">
        <title>A complete genome sequence for Luteibacter pinisoli MAH-14.</title>
        <authorList>
            <person name="Baltrus D.A."/>
        </authorList>
    </citation>
    <scope>NUCLEOTIDE SEQUENCE [LARGE SCALE GENOMIC DNA]</scope>
    <source>
        <strain evidence="2 3">MAH-14</strain>
    </source>
</reference>
<dbReference type="OrthoDB" id="9803598at2"/>